<evidence type="ECO:0000256" key="2">
    <source>
        <dbReference type="ARBA" id="ARBA00023015"/>
    </source>
</evidence>
<comment type="similarity">
    <text evidence="1">Belongs to the LysR transcriptional regulatory family.</text>
</comment>
<dbReference type="InterPro" id="IPR005119">
    <property type="entry name" value="LysR_subst-bd"/>
</dbReference>
<evidence type="ECO:0000259" key="5">
    <source>
        <dbReference type="Pfam" id="PF00126"/>
    </source>
</evidence>
<evidence type="ECO:0000256" key="3">
    <source>
        <dbReference type="ARBA" id="ARBA00023125"/>
    </source>
</evidence>
<dbReference type="InterPro" id="IPR036388">
    <property type="entry name" value="WH-like_DNA-bd_sf"/>
</dbReference>
<feature type="domain" description="HTH lysR-type" evidence="5">
    <location>
        <begin position="22"/>
        <end position="76"/>
    </location>
</feature>
<name>A0ABT4YUN6_9VIBR</name>
<comment type="caution">
    <text evidence="7">The sequence shown here is derived from an EMBL/GenBank/DDBJ whole genome shotgun (WGS) entry which is preliminary data.</text>
</comment>
<dbReference type="Pfam" id="PF03466">
    <property type="entry name" value="LysR_substrate"/>
    <property type="match status" value="1"/>
</dbReference>
<dbReference type="PANTHER" id="PTHR30537:SF5">
    <property type="entry name" value="HTH-TYPE TRANSCRIPTIONAL ACTIVATOR TTDR-RELATED"/>
    <property type="match status" value="1"/>
</dbReference>
<dbReference type="InterPro" id="IPR036390">
    <property type="entry name" value="WH_DNA-bd_sf"/>
</dbReference>
<evidence type="ECO:0000256" key="4">
    <source>
        <dbReference type="ARBA" id="ARBA00023163"/>
    </source>
</evidence>
<keyword evidence="2" id="KW-0805">Transcription regulation</keyword>
<sequence>MSEINKPSFQKPVDPQLMAKILFFVELVNMKTITKASERCGVSKSTGSRWLCELQDELGIPLYQGSKVDNKITDAGLFLYEQFSQVNEDVNEILNQLTHYATETIGKVSICCAPIPLYSERLVLTLINDFTKLNPNVEVQLVVTPRAMEHSHLHDFIMSSSTSNTRQSEEPQHLDVTNLLEESFVTVASPEYIRQNGEPLIPSELTNHRCLYSGSFFDSGQWIFRDSNETIPICIDKKLQISDSVMVVAAAVSSMGIAYLPKFMVNPLIDEGALVPLLTEYETDRWYLNLYYHPSNRTSQCVQQFRQFFINNHRDLAQQLLVTTKPAEIKVPGILL</sequence>
<dbReference type="SUPFAM" id="SSF53850">
    <property type="entry name" value="Periplasmic binding protein-like II"/>
    <property type="match status" value="1"/>
</dbReference>
<accession>A0ABT4YUN6</accession>
<dbReference type="Gene3D" id="1.10.10.10">
    <property type="entry name" value="Winged helix-like DNA-binding domain superfamily/Winged helix DNA-binding domain"/>
    <property type="match status" value="1"/>
</dbReference>
<evidence type="ECO:0000313" key="7">
    <source>
        <dbReference type="EMBL" id="MDB1125304.1"/>
    </source>
</evidence>
<dbReference type="RefSeq" id="WP_272138888.1">
    <property type="nucleotide sequence ID" value="NZ_JAQLOI010000003.1"/>
</dbReference>
<reference evidence="7 8" key="1">
    <citation type="submission" date="2023-01" db="EMBL/GenBank/DDBJ databases">
        <title>Vibrio sp. KJ40-1 sp.nov, isolated from marine algae.</title>
        <authorList>
            <person name="Butt M."/>
            <person name="Kim J.M.J."/>
            <person name="Jeon C.O.C."/>
        </authorList>
    </citation>
    <scope>NUCLEOTIDE SEQUENCE [LARGE SCALE GENOMIC DNA]</scope>
    <source>
        <strain evidence="7 8">KJ40-1</strain>
    </source>
</reference>
<keyword evidence="4" id="KW-0804">Transcription</keyword>
<dbReference type="PANTHER" id="PTHR30537">
    <property type="entry name" value="HTH-TYPE TRANSCRIPTIONAL REGULATOR"/>
    <property type="match status" value="1"/>
</dbReference>
<evidence type="ECO:0000259" key="6">
    <source>
        <dbReference type="Pfam" id="PF03466"/>
    </source>
</evidence>
<keyword evidence="8" id="KW-1185">Reference proteome</keyword>
<dbReference type="EMBL" id="JAQLOI010000003">
    <property type="protein sequence ID" value="MDB1125304.1"/>
    <property type="molecule type" value="Genomic_DNA"/>
</dbReference>
<dbReference type="SUPFAM" id="SSF46785">
    <property type="entry name" value="Winged helix' DNA-binding domain"/>
    <property type="match status" value="1"/>
</dbReference>
<dbReference type="InterPro" id="IPR058163">
    <property type="entry name" value="LysR-type_TF_proteobact-type"/>
</dbReference>
<evidence type="ECO:0000313" key="8">
    <source>
        <dbReference type="Proteomes" id="UP001210678"/>
    </source>
</evidence>
<proteinExistence type="inferred from homology"/>
<dbReference type="InterPro" id="IPR000847">
    <property type="entry name" value="LysR_HTH_N"/>
</dbReference>
<dbReference type="Proteomes" id="UP001210678">
    <property type="component" value="Unassembled WGS sequence"/>
</dbReference>
<keyword evidence="3" id="KW-0238">DNA-binding</keyword>
<dbReference type="Gene3D" id="3.40.190.290">
    <property type="match status" value="1"/>
</dbReference>
<evidence type="ECO:0000256" key="1">
    <source>
        <dbReference type="ARBA" id="ARBA00009437"/>
    </source>
</evidence>
<gene>
    <name evidence="7" type="ORF">PGX00_17275</name>
</gene>
<dbReference type="Pfam" id="PF00126">
    <property type="entry name" value="HTH_1"/>
    <property type="match status" value="1"/>
</dbReference>
<organism evidence="7 8">
    <name type="scientific">Vibrio algarum</name>
    <dbReference type="NCBI Taxonomy" id="3020714"/>
    <lineage>
        <taxon>Bacteria</taxon>
        <taxon>Pseudomonadati</taxon>
        <taxon>Pseudomonadota</taxon>
        <taxon>Gammaproteobacteria</taxon>
        <taxon>Vibrionales</taxon>
        <taxon>Vibrionaceae</taxon>
        <taxon>Vibrio</taxon>
    </lineage>
</organism>
<feature type="domain" description="LysR substrate-binding" evidence="6">
    <location>
        <begin position="106"/>
        <end position="310"/>
    </location>
</feature>
<protein>
    <submittedName>
        <fullName evidence="7">LysR family transcriptional regulator</fullName>
    </submittedName>
</protein>